<keyword evidence="3" id="KW-1185">Reference proteome</keyword>
<gene>
    <name evidence="2" type="ORF">RT717_17630</name>
</gene>
<evidence type="ECO:0000259" key="1">
    <source>
        <dbReference type="Pfam" id="PF03358"/>
    </source>
</evidence>
<dbReference type="InterPro" id="IPR005025">
    <property type="entry name" value="FMN_Rdtase-like_dom"/>
</dbReference>
<evidence type="ECO:0000313" key="3">
    <source>
        <dbReference type="Proteomes" id="UP001302349"/>
    </source>
</evidence>
<dbReference type="EC" id="1.-.-.-" evidence="2"/>
<organism evidence="2 3">
    <name type="scientific">Imperialibacter roseus</name>
    <dbReference type="NCBI Taxonomy" id="1324217"/>
    <lineage>
        <taxon>Bacteria</taxon>
        <taxon>Pseudomonadati</taxon>
        <taxon>Bacteroidota</taxon>
        <taxon>Cytophagia</taxon>
        <taxon>Cytophagales</taxon>
        <taxon>Flammeovirgaceae</taxon>
        <taxon>Imperialibacter</taxon>
    </lineage>
</organism>
<feature type="domain" description="NADPH-dependent FMN reductase-like" evidence="1">
    <location>
        <begin position="5"/>
        <end position="140"/>
    </location>
</feature>
<keyword evidence="2" id="KW-0560">Oxidoreductase</keyword>
<proteinExistence type="predicted"/>
<name>A0ABZ0IJN8_9BACT</name>
<dbReference type="EMBL" id="CP136051">
    <property type="protein sequence ID" value="WOK04906.1"/>
    <property type="molecule type" value="Genomic_DNA"/>
</dbReference>
<sequence>MTNPITIIVGTNREPANSRHIAQQYLEILASKGALASIIDLAGLPEDFVFSALYKNNGKNEAFNRFRKQMKESQKFVFLVPEYNGSYPGVLKAFIDGMEYPGTFRGKKAALVGLSSGGQGGGLAVSHFTDVLNYCGTHVLAFKPKMPFIEKHLEGQKITNNVYLRDLELQAEQLIGF</sequence>
<dbReference type="Gene3D" id="3.40.50.360">
    <property type="match status" value="1"/>
</dbReference>
<dbReference type="InterPro" id="IPR050712">
    <property type="entry name" value="NAD(P)H-dep_reductase"/>
</dbReference>
<protein>
    <submittedName>
        <fullName evidence="2">NAD(P)H-dependent oxidoreductase</fullName>
        <ecNumber evidence="2">1.-.-.-</ecNumber>
    </submittedName>
</protein>
<dbReference type="SUPFAM" id="SSF52218">
    <property type="entry name" value="Flavoproteins"/>
    <property type="match status" value="1"/>
</dbReference>
<dbReference type="Proteomes" id="UP001302349">
    <property type="component" value="Chromosome"/>
</dbReference>
<dbReference type="GO" id="GO:0016491">
    <property type="term" value="F:oxidoreductase activity"/>
    <property type="evidence" value="ECO:0007669"/>
    <property type="project" value="UniProtKB-KW"/>
</dbReference>
<dbReference type="InterPro" id="IPR029039">
    <property type="entry name" value="Flavoprotein-like_sf"/>
</dbReference>
<dbReference type="PANTHER" id="PTHR30543">
    <property type="entry name" value="CHROMATE REDUCTASE"/>
    <property type="match status" value="1"/>
</dbReference>
<reference evidence="2 3" key="1">
    <citation type="journal article" date="2023" name="Microbiol. Resour. Announc.">
        <title>Complete Genome Sequence of Imperialibacter roseus strain P4T.</title>
        <authorList>
            <person name="Tizabi D.R."/>
            <person name="Bachvaroff T."/>
            <person name="Hill R.T."/>
        </authorList>
    </citation>
    <scope>NUCLEOTIDE SEQUENCE [LARGE SCALE GENOMIC DNA]</scope>
    <source>
        <strain evidence="2 3">P4T</strain>
    </source>
</reference>
<dbReference type="Pfam" id="PF03358">
    <property type="entry name" value="FMN_red"/>
    <property type="match status" value="1"/>
</dbReference>
<accession>A0ABZ0IJN8</accession>
<evidence type="ECO:0000313" key="2">
    <source>
        <dbReference type="EMBL" id="WOK04906.1"/>
    </source>
</evidence>
<dbReference type="PANTHER" id="PTHR30543:SF21">
    <property type="entry name" value="NAD(P)H-DEPENDENT FMN REDUCTASE LOT6"/>
    <property type="match status" value="1"/>
</dbReference>
<dbReference type="RefSeq" id="WP_317487704.1">
    <property type="nucleotide sequence ID" value="NZ_CP136051.1"/>
</dbReference>